<dbReference type="KEGG" id="parq:DSM112329_02729"/>
<dbReference type="EMBL" id="CP114014">
    <property type="protein sequence ID" value="XAY05869.1"/>
    <property type="molecule type" value="Genomic_DNA"/>
</dbReference>
<name>A0AAU7AVZ8_9ACTN</name>
<accession>A0AAU7AVZ8</accession>
<proteinExistence type="predicted"/>
<keyword evidence="1" id="KW-1133">Transmembrane helix</keyword>
<keyword evidence="1" id="KW-0472">Membrane</keyword>
<evidence type="ECO:0000256" key="1">
    <source>
        <dbReference type="SAM" id="Phobius"/>
    </source>
</evidence>
<feature type="transmembrane region" description="Helical" evidence="1">
    <location>
        <begin position="29"/>
        <end position="50"/>
    </location>
</feature>
<feature type="transmembrane region" description="Helical" evidence="1">
    <location>
        <begin position="71"/>
        <end position="90"/>
    </location>
</feature>
<protein>
    <recommendedName>
        <fullName evidence="3">DUF1772 domain-containing protein</fullName>
    </recommendedName>
</protein>
<sequence>MSSRTPAAAAAAAPQTVDAAGLALGVAVLATGLMAGLFYAYACSVMPGLAKASDRTALEAMQRINTAIMNPVFFAGFLGAPAAALVALVLEHRDGAGPVARWVLAGLVLYGVVVVVTGAANVPLNDELARADLSRQGTDLAALRDRFEDTWVLWNVVRTVACVAAFGCLGRALMLHGQSVIAAE</sequence>
<gene>
    <name evidence="2" type="ORF">DSM112329_02729</name>
</gene>
<dbReference type="Pfam" id="PF08592">
    <property type="entry name" value="Anthrone_oxy"/>
    <property type="match status" value="1"/>
</dbReference>
<keyword evidence="1" id="KW-0812">Transmembrane</keyword>
<dbReference type="InterPro" id="IPR013901">
    <property type="entry name" value="Anthrone_oxy"/>
</dbReference>
<feature type="transmembrane region" description="Helical" evidence="1">
    <location>
        <begin position="102"/>
        <end position="124"/>
    </location>
</feature>
<organism evidence="2">
    <name type="scientific">Paraconexibacter sp. AEG42_29</name>
    <dbReference type="NCBI Taxonomy" id="2997339"/>
    <lineage>
        <taxon>Bacteria</taxon>
        <taxon>Bacillati</taxon>
        <taxon>Actinomycetota</taxon>
        <taxon>Thermoleophilia</taxon>
        <taxon>Solirubrobacterales</taxon>
        <taxon>Paraconexibacteraceae</taxon>
        <taxon>Paraconexibacter</taxon>
    </lineage>
</organism>
<evidence type="ECO:0008006" key="3">
    <source>
        <dbReference type="Google" id="ProtNLM"/>
    </source>
</evidence>
<reference evidence="2" key="1">
    <citation type="submission" date="2022-12" db="EMBL/GenBank/DDBJ databases">
        <title>Paraconexibacter alkalitolerans sp. nov. and Baekduia alba sp. nov., isolated from soil and emended description of the genera Paraconexibacter (Chun et al., 2020) and Baekduia (An et al., 2020).</title>
        <authorList>
            <person name="Vieira S."/>
            <person name="Huber K.J."/>
            <person name="Geppert A."/>
            <person name="Wolf J."/>
            <person name="Neumann-Schaal M."/>
            <person name="Muesken M."/>
            <person name="Overmann J."/>
        </authorList>
    </citation>
    <scope>NUCLEOTIDE SEQUENCE</scope>
    <source>
        <strain evidence="2">AEG42_29</strain>
    </source>
</reference>
<evidence type="ECO:0000313" key="2">
    <source>
        <dbReference type="EMBL" id="XAY05869.1"/>
    </source>
</evidence>
<dbReference type="RefSeq" id="WP_354702372.1">
    <property type="nucleotide sequence ID" value="NZ_CP114014.1"/>
</dbReference>
<dbReference type="AlphaFoldDB" id="A0AAU7AVZ8"/>